<evidence type="ECO:0000313" key="2">
    <source>
        <dbReference type="Proteomes" id="UP000694255"/>
    </source>
</evidence>
<keyword evidence="2" id="KW-1185">Reference proteome</keyword>
<sequence>MFSKISNQFHKFHKSDNSKVKLLKLREFCELNKPMKKQYIRGLFHKRQAGARQISQEIRQKRNVDTFYAIEYSSTSIYSEVIPAEATNSTHSSASNDKDKSKKKLKETIKSLKTQTLKIANLIINAFGVKSRNPIYAIEYSSLSIHSEVIPAEATNSTHSSASNDKDKSKKKLKETIKSLKTQTLKIANLIINAFGVKSRNPKRSFKLLRFRMLVSDPIKDTSYFVDIYPPSDTIVKTRIHFGIFQEKFETFCKETNREPFEETASFIYIFPNKEEEKPHLSIREKIVSSFRKFVVHLIKRIHYYINIYLPGETTTNSTTIKKKATELVAPIPPPPPPQPTPPITEFV</sequence>
<dbReference type="RefSeq" id="XP_049266394.1">
    <property type="nucleotide sequence ID" value="XM_049406736.1"/>
</dbReference>
<organism evidence="1 2">
    <name type="scientific">[Candida] subhashii</name>
    <dbReference type="NCBI Taxonomy" id="561895"/>
    <lineage>
        <taxon>Eukaryota</taxon>
        <taxon>Fungi</taxon>
        <taxon>Dikarya</taxon>
        <taxon>Ascomycota</taxon>
        <taxon>Saccharomycotina</taxon>
        <taxon>Pichiomycetes</taxon>
        <taxon>Debaryomycetaceae</taxon>
        <taxon>Spathaspora</taxon>
    </lineage>
</organism>
<proteinExistence type="predicted"/>
<feature type="non-terminal residue" evidence="1">
    <location>
        <position position="348"/>
    </location>
</feature>
<reference evidence="1 2" key="1">
    <citation type="journal article" date="2021" name="DNA Res.">
        <title>Genome analysis of Candida subhashii reveals its hybrid nature and dual mitochondrial genome conformations.</title>
        <authorList>
            <person name="Mixao V."/>
            <person name="Hegedusova E."/>
            <person name="Saus E."/>
            <person name="Pryszcz L.P."/>
            <person name="Cillingova A."/>
            <person name="Nosek J."/>
            <person name="Gabaldon T."/>
        </authorList>
    </citation>
    <scope>NUCLEOTIDE SEQUENCE [LARGE SCALE GENOMIC DNA]</scope>
    <source>
        <strain evidence="1 2">CBS 10753</strain>
    </source>
</reference>
<name>A0A8J5QN94_9ASCO</name>
<dbReference type="AlphaFoldDB" id="A0A8J5QN94"/>
<gene>
    <name evidence="1" type="ORF">J8A68_000291</name>
</gene>
<protein>
    <submittedName>
        <fullName evidence="1">Uncharacterized protein</fullName>
    </submittedName>
</protein>
<comment type="caution">
    <text evidence="1">The sequence shown here is derived from an EMBL/GenBank/DDBJ whole genome shotgun (WGS) entry which is preliminary data.</text>
</comment>
<evidence type="ECO:0000313" key="1">
    <source>
        <dbReference type="EMBL" id="KAG7666162.1"/>
    </source>
</evidence>
<accession>A0A8J5QN94</accession>
<dbReference type="GeneID" id="73467092"/>
<dbReference type="EMBL" id="JAGSYN010000037">
    <property type="protein sequence ID" value="KAG7666162.1"/>
    <property type="molecule type" value="Genomic_DNA"/>
</dbReference>
<dbReference type="Proteomes" id="UP000694255">
    <property type="component" value="Unassembled WGS sequence"/>
</dbReference>